<dbReference type="AlphaFoldDB" id="A0A4Y3KBY2"/>
<feature type="compositionally biased region" description="Basic and acidic residues" evidence="4">
    <location>
        <begin position="249"/>
        <end position="263"/>
    </location>
</feature>
<dbReference type="InterPro" id="IPR027417">
    <property type="entry name" value="P-loop_NTPase"/>
</dbReference>
<accession>A0A4Y3KBY2</accession>
<dbReference type="InterPro" id="IPR050166">
    <property type="entry name" value="ABC_transporter_ATP-bind"/>
</dbReference>
<organism evidence="6 7">
    <name type="scientific">Cellulomonas uda</name>
    <dbReference type="NCBI Taxonomy" id="1714"/>
    <lineage>
        <taxon>Bacteria</taxon>
        <taxon>Bacillati</taxon>
        <taxon>Actinomycetota</taxon>
        <taxon>Actinomycetes</taxon>
        <taxon>Micrococcales</taxon>
        <taxon>Cellulomonadaceae</taxon>
        <taxon>Cellulomonas</taxon>
    </lineage>
</organism>
<dbReference type="EMBL" id="BJLP01000030">
    <property type="protein sequence ID" value="GEA81507.1"/>
    <property type="molecule type" value="Genomic_DNA"/>
</dbReference>
<dbReference type="SMART" id="SM00382">
    <property type="entry name" value="AAA"/>
    <property type="match status" value="1"/>
</dbReference>
<evidence type="ECO:0000256" key="4">
    <source>
        <dbReference type="SAM" id="MobiDB-lite"/>
    </source>
</evidence>
<dbReference type="Pfam" id="PF00005">
    <property type="entry name" value="ABC_tran"/>
    <property type="match status" value="1"/>
</dbReference>
<evidence type="ECO:0000313" key="7">
    <source>
        <dbReference type="Proteomes" id="UP000315842"/>
    </source>
</evidence>
<evidence type="ECO:0000313" key="6">
    <source>
        <dbReference type="EMBL" id="GEA81507.1"/>
    </source>
</evidence>
<dbReference type="SUPFAM" id="SSF52540">
    <property type="entry name" value="P-loop containing nucleoside triphosphate hydrolases"/>
    <property type="match status" value="1"/>
</dbReference>
<dbReference type="PANTHER" id="PTHR42788">
    <property type="entry name" value="TAURINE IMPORT ATP-BINDING PROTEIN-RELATED"/>
    <property type="match status" value="1"/>
</dbReference>
<dbReference type="GO" id="GO:0016887">
    <property type="term" value="F:ATP hydrolysis activity"/>
    <property type="evidence" value="ECO:0007669"/>
    <property type="project" value="InterPro"/>
</dbReference>
<keyword evidence="1" id="KW-0813">Transport</keyword>
<keyword evidence="3" id="KW-0067">ATP-binding</keyword>
<proteinExistence type="predicted"/>
<dbReference type="InterPro" id="IPR003439">
    <property type="entry name" value="ABC_transporter-like_ATP-bd"/>
</dbReference>
<keyword evidence="2" id="KW-0547">Nucleotide-binding</keyword>
<dbReference type="GO" id="GO:0005524">
    <property type="term" value="F:ATP binding"/>
    <property type="evidence" value="ECO:0007669"/>
    <property type="project" value="UniProtKB-KW"/>
</dbReference>
<comment type="caution">
    <text evidence="6">The sequence shown here is derived from an EMBL/GenBank/DDBJ whole genome shotgun (WGS) entry which is preliminary data.</text>
</comment>
<dbReference type="PROSITE" id="PS00211">
    <property type="entry name" value="ABC_TRANSPORTER_1"/>
    <property type="match status" value="1"/>
</dbReference>
<name>A0A4Y3KBY2_CELUD</name>
<reference evidence="6 7" key="1">
    <citation type="submission" date="2019-06" db="EMBL/GenBank/DDBJ databases">
        <title>Whole genome shotgun sequence of Cellulomonas uda NBRC 3747.</title>
        <authorList>
            <person name="Hosoyama A."/>
            <person name="Uohara A."/>
            <person name="Ohji S."/>
            <person name="Ichikawa N."/>
        </authorList>
    </citation>
    <scope>NUCLEOTIDE SEQUENCE [LARGE SCALE GENOMIC DNA]</scope>
    <source>
        <strain evidence="6 7">NBRC 3747</strain>
    </source>
</reference>
<dbReference type="PANTHER" id="PTHR42788:SF2">
    <property type="entry name" value="ABC TRANSPORTER ATP-BINDING PROTEIN"/>
    <property type="match status" value="1"/>
</dbReference>
<feature type="domain" description="ABC transporter" evidence="5">
    <location>
        <begin position="7"/>
        <end position="236"/>
    </location>
</feature>
<dbReference type="InterPro" id="IPR017871">
    <property type="entry name" value="ABC_transporter-like_CS"/>
</dbReference>
<dbReference type="InterPro" id="IPR003593">
    <property type="entry name" value="AAA+_ATPase"/>
</dbReference>
<evidence type="ECO:0000256" key="2">
    <source>
        <dbReference type="ARBA" id="ARBA00022741"/>
    </source>
</evidence>
<protein>
    <submittedName>
        <fullName evidence="6">ABC transporter</fullName>
    </submittedName>
</protein>
<dbReference type="Gene3D" id="3.40.50.300">
    <property type="entry name" value="P-loop containing nucleotide triphosphate hydrolases"/>
    <property type="match status" value="1"/>
</dbReference>
<dbReference type="RefSeq" id="WP_244937739.1">
    <property type="nucleotide sequence ID" value="NZ_BJLP01000030.1"/>
</dbReference>
<feature type="region of interest" description="Disordered" evidence="4">
    <location>
        <begin position="248"/>
        <end position="271"/>
    </location>
</feature>
<gene>
    <name evidence="6" type="ORF">CUD01_19510</name>
</gene>
<dbReference type="Proteomes" id="UP000315842">
    <property type="component" value="Unassembled WGS sequence"/>
</dbReference>
<sequence length="271" mass="29289">MRDFFEVRDVHVMRSGAHGPLPVLGGVDLRVGRGELVCVVGPSGCGKSTLLGVVAGLLRPARGRVLLAGRDVTGTPAHTAYMPQQDLLFAWHTVLDGVALGLRVQRVGRREARARARDVLAEFGLEAFADARPDELSGGMRQRAALARTVLQGRDVVLLDEPFGALDALTRLDAQRWLAATWRAHRWTGLLVTHDVGEAVTLGDRVLRLSGRPAVVAQEVAVDEPRPRTPGVPDERVVRTVLAGLGVVPDERAPDEREPDERAPGLPVRLP</sequence>
<dbReference type="PROSITE" id="PS50893">
    <property type="entry name" value="ABC_TRANSPORTER_2"/>
    <property type="match status" value="1"/>
</dbReference>
<dbReference type="CDD" id="cd03293">
    <property type="entry name" value="ABC_NrtD_SsuB_transporters"/>
    <property type="match status" value="1"/>
</dbReference>
<evidence type="ECO:0000256" key="3">
    <source>
        <dbReference type="ARBA" id="ARBA00022840"/>
    </source>
</evidence>
<evidence type="ECO:0000259" key="5">
    <source>
        <dbReference type="PROSITE" id="PS50893"/>
    </source>
</evidence>
<keyword evidence="7" id="KW-1185">Reference proteome</keyword>
<evidence type="ECO:0000256" key="1">
    <source>
        <dbReference type="ARBA" id="ARBA00022448"/>
    </source>
</evidence>